<feature type="compositionally biased region" description="Basic and acidic residues" evidence="1">
    <location>
        <begin position="243"/>
        <end position="256"/>
    </location>
</feature>
<evidence type="ECO:0000313" key="2">
    <source>
        <dbReference type="EMBL" id="CAG5125681.1"/>
    </source>
</evidence>
<comment type="caution">
    <text evidence="2">The sequence shown here is derived from an EMBL/GenBank/DDBJ whole genome shotgun (WGS) entry which is preliminary data.</text>
</comment>
<organism evidence="2 3">
    <name type="scientific">Candidula unifasciata</name>
    <dbReference type="NCBI Taxonomy" id="100452"/>
    <lineage>
        <taxon>Eukaryota</taxon>
        <taxon>Metazoa</taxon>
        <taxon>Spiralia</taxon>
        <taxon>Lophotrochozoa</taxon>
        <taxon>Mollusca</taxon>
        <taxon>Gastropoda</taxon>
        <taxon>Heterobranchia</taxon>
        <taxon>Euthyneura</taxon>
        <taxon>Panpulmonata</taxon>
        <taxon>Eupulmonata</taxon>
        <taxon>Stylommatophora</taxon>
        <taxon>Helicina</taxon>
        <taxon>Helicoidea</taxon>
        <taxon>Geomitridae</taxon>
        <taxon>Candidula</taxon>
    </lineage>
</organism>
<sequence>ATAASSSGGSTGTATASPPLTSSFMSPMPPFMPLMPPMFLPFGFPPPPIPTTGLSEDELRVMEGIERSNIEARIQWLRDIQALLDGAMVLINQYNNVASHIGVTGVHTARVQPAYPASTSQASAEPVPGSTDQQTQQTSASWWPEGSGARPKYTSTVSQPETTDSVKERKNSCITTSDAEEDKPLEGATGITLPKEISIHEWENSREDEREDEMNEVRKRRLQHFAQQKDNGSTHASVSLPNGDKDNNKLDKQEKC</sequence>
<dbReference type="Proteomes" id="UP000678393">
    <property type="component" value="Unassembled WGS sequence"/>
</dbReference>
<dbReference type="EMBL" id="CAJHNH020002127">
    <property type="protein sequence ID" value="CAG5125681.1"/>
    <property type="molecule type" value="Genomic_DNA"/>
</dbReference>
<feature type="compositionally biased region" description="Polar residues" evidence="1">
    <location>
        <begin position="225"/>
        <end position="240"/>
    </location>
</feature>
<evidence type="ECO:0000313" key="3">
    <source>
        <dbReference type="Proteomes" id="UP000678393"/>
    </source>
</evidence>
<feature type="compositionally biased region" description="Basic and acidic residues" evidence="1">
    <location>
        <begin position="197"/>
        <end position="208"/>
    </location>
</feature>
<feature type="compositionally biased region" description="Low complexity" evidence="1">
    <location>
        <begin position="130"/>
        <end position="141"/>
    </location>
</feature>
<protein>
    <submittedName>
        <fullName evidence="2">Uncharacterized protein</fullName>
    </submittedName>
</protein>
<dbReference type="OrthoDB" id="7759664at2759"/>
<keyword evidence="3" id="KW-1185">Reference proteome</keyword>
<feature type="region of interest" description="Disordered" evidence="1">
    <location>
        <begin position="115"/>
        <end position="256"/>
    </location>
</feature>
<gene>
    <name evidence="2" type="ORF">CUNI_LOCUS11239</name>
</gene>
<reference evidence="2" key="1">
    <citation type="submission" date="2021-04" db="EMBL/GenBank/DDBJ databases">
        <authorList>
            <consortium name="Molecular Ecology Group"/>
        </authorList>
    </citation>
    <scope>NUCLEOTIDE SEQUENCE</scope>
</reference>
<accession>A0A8S3ZF95</accession>
<evidence type="ECO:0000256" key="1">
    <source>
        <dbReference type="SAM" id="MobiDB-lite"/>
    </source>
</evidence>
<dbReference type="AlphaFoldDB" id="A0A8S3ZF95"/>
<feature type="compositionally biased region" description="Polar residues" evidence="1">
    <location>
        <begin position="153"/>
        <end position="163"/>
    </location>
</feature>
<feature type="region of interest" description="Disordered" evidence="1">
    <location>
        <begin position="1"/>
        <end position="21"/>
    </location>
</feature>
<feature type="non-terminal residue" evidence="2">
    <location>
        <position position="256"/>
    </location>
</feature>
<proteinExistence type="predicted"/>
<name>A0A8S3ZF95_9EUPU</name>